<dbReference type="AlphaFoldDB" id="A0AA39FYY5"/>
<dbReference type="EMBL" id="JAQQBS010000001">
    <property type="protein sequence ID" value="KAK0178424.1"/>
    <property type="molecule type" value="Genomic_DNA"/>
</dbReference>
<dbReference type="SMART" id="SM00908">
    <property type="entry name" value="Gal-bind_lectin"/>
    <property type="match status" value="2"/>
</dbReference>
<feature type="domain" description="Galectin" evidence="3">
    <location>
        <begin position="195"/>
        <end position="332"/>
    </location>
</feature>
<dbReference type="InterPro" id="IPR001079">
    <property type="entry name" value="Galectin_CRD"/>
</dbReference>
<feature type="domain" description="Galectin" evidence="3">
    <location>
        <begin position="29"/>
        <end position="165"/>
    </location>
</feature>
<evidence type="ECO:0000259" key="3">
    <source>
        <dbReference type="PROSITE" id="PS51304"/>
    </source>
</evidence>
<dbReference type="Pfam" id="PF00337">
    <property type="entry name" value="Gal-bind_lectin"/>
    <property type="match status" value="2"/>
</dbReference>
<dbReference type="PANTHER" id="PTHR11346">
    <property type="entry name" value="GALECTIN"/>
    <property type="match status" value="1"/>
</dbReference>
<reference evidence="4" key="1">
    <citation type="journal article" date="2023" name="bioRxiv">
        <title>Scaffold-level genome assemblies of two parasitoid biocontrol wasps reveal the parthenogenesis mechanism and an associated novel virus.</title>
        <authorList>
            <person name="Inwood S."/>
            <person name="Skelly J."/>
            <person name="Guhlin J."/>
            <person name="Harrop T."/>
            <person name="Goldson S."/>
            <person name="Dearden P."/>
        </authorList>
    </citation>
    <scope>NUCLEOTIDE SEQUENCE</scope>
    <source>
        <strain evidence="4">Irish</strain>
        <tissue evidence="4">Whole body</tissue>
    </source>
</reference>
<dbReference type="CDD" id="cd00070">
    <property type="entry name" value="GLECT"/>
    <property type="match status" value="2"/>
</dbReference>
<proteinExistence type="predicted"/>
<protein>
    <recommendedName>
        <fullName evidence="2">Galectin</fullName>
    </recommendedName>
</protein>
<evidence type="ECO:0000256" key="2">
    <source>
        <dbReference type="RuleBase" id="RU102079"/>
    </source>
</evidence>
<name>A0AA39FYY5_9HYME</name>
<keyword evidence="1 2" id="KW-0430">Lectin</keyword>
<organism evidence="4 5">
    <name type="scientific">Microctonus aethiopoides</name>
    <dbReference type="NCBI Taxonomy" id="144406"/>
    <lineage>
        <taxon>Eukaryota</taxon>
        <taxon>Metazoa</taxon>
        <taxon>Ecdysozoa</taxon>
        <taxon>Arthropoda</taxon>
        <taxon>Hexapoda</taxon>
        <taxon>Insecta</taxon>
        <taxon>Pterygota</taxon>
        <taxon>Neoptera</taxon>
        <taxon>Endopterygota</taxon>
        <taxon>Hymenoptera</taxon>
        <taxon>Apocrita</taxon>
        <taxon>Ichneumonoidea</taxon>
        <taxon>Braconidae</taxon>
        <taxon>Euphorinae</taxon>
        <taxon>Microctonus</taxon>
    </lineage>
</organism>
<accession>A0AA39FYY5</accession>
<dbReference type="PANTHER" id="PTHR11346:SF176">
    <property type="entry name" value="32 KDA BETA-GALACTOSIDE-BINDING LECTIN LEC-3"/>
    <property type="match status" value="1"/>
</dbReference>
<dbReference type="GO" id="GO:0030246">
    <property type="term" value="F:carbohydrate binding"/>
    <property type="evidence" value="ECO:0007669"/>
    <property type="project" value="UniProtKB-UniRule"/>
</dbReference>
<dbReference type="Proteomes" id="UP001168990">
    <property type="component" value="Unassembled WGS sequence"/>
</dbReference>
<dbReference type="InterPro" id="IPR044156">
    <property type="entry name" value="Galectin-like"/>
</dbReference>
<evidence type="ECO:0000313" key="5">
    <source>
        <dbReference type="Proteomes" id="UP001168990"/>
    </source>
</evidence>
<dbReference type="Gene3D" id="2.60.120.200">
    <property type="match status" value="2"/>
</dbReference>
<reference evidence="4" key="2">
    <citation type="submission" date="2023-03" db="EMBL/GenBank/DDBJ databases">
        <authorList>
            <person name="Inwood S.N."/>
            <person name="Skelly J.G."/>
            <person name="Guhlin J."/>
            <person name="Harrop T.W.R."/>
            <person name="Goldson S.G."/>
            <person name="Dearden P.K."/>
        </authorList>
    </citation>
    <scope>NUCLEOTIDE SEQUENCE</scope>
    <source>
        <strain evidence="4">Irish</strain>
        <tissue evidence="4">Whole body</tissue>
    </source>
</reference>
<keyword evidence="5" id="KW-1185">Reference proteome</keyword>
<dbReference type="PROSITE" id="PS51304">
    <property type="entry name" value="GALECTIN"/>
    <property type="match status" value="2"/>
</dbReference>
<comment type="caution">
    <text evidence="4">The sequence shown here is derived from an EMBL/GenBank/DDBJ whole genome shotgun (WGS) entry which is preliminary data.</text>
</comment>
<dbReference type="SUPFAM" id="SSF49899">
    <property type="entry name" value="Concanavalin A-like lectins/glucanases"/>
    <property type="match status" value="2"/>
</dbReference>
<dbReference type="SMART" id="SM00276">
    <property type="entry name" value="GLECT"/>
    <property type="match status" value="2"/>
</dbReference>
<gene>
    <name evidence="4" type="ORF">PV328_002373</name>
</gene>
<evidence type="ECO:0000313" key="4">
    <source>
        <dbReference type="EMBL" id="KAK0178424.1"/>
    </source>
</evidence>
<evidence type="ECO:0000256" key="1">
    <source>
        <dbReference type="ARBA" id="ARBA00022734"/>
    </source>
</evidence>
<sequence length="335" mass="38476">MSDDRQDALERFRQNGYYDEKIDVVLHESNPVTPIVLEPTSAIIVIGYLPYHSTRFSINLTCRSTGNVALHLNPRLDRGYIVRNSKVKGSWAEEETCSPEISAADLFLRNSYFHLVIFCTSQEFYIMVNGHHFCTFSYRLPLDSITNLEYAGDVEGVRIRKTALWIYPDPKLIKLSQNLKLSDKQSLIDNLNIPSTISISQELHHGARIFIKGRLKLLPHSFHINLQKSSLLYPHPEIALHLNPRFQYGIRSACVVMNCWTEGAWGREERHNGYLCWAPGREFLLTIQCGNDSYIIWLENKIIGEFKHRVKFSEVDTLLITGDVVVYEVALSFGE</sequence>
<dbReference type="InterPro" id="IPR013320">
    <property type="entry name" value="ConA-like_dom_sf"/>
</dbReference>